<reference evidence="1" key="1">
    <citation type="submission" date="2021-01" db="EMBL/GenBank/DDBJ databases">
        <title>Whole genome shotgun sequence of Dactylosporangium siamense NBRC 106093.</title>
        <authorList>
            <person name="Komaki H."/>
            <person name="Tamura T."/>
        </authorList>
    </citation>
    <scope>NUCLEOTIDE SEQUENCE</scope>
    <source>
        <strain evidence="1">NBRC 106093</strain>
    </source>
</reference>
<evidence type="ECO:0000313" key="2">
    <source>
        <dbReference type="Proteomes" id="UP000660611"/>
    </source>
</evidence>
<name>A0A919PGU2_9ACTN</name>
<accession>A0A919PGU2</accession>
<gene>
    <name evidence="1" type="ORF">Dsi01nite_010220</name>
</gene>
<comment type="caution">
    <text evidence="1">The sequence shown here is derived from an EMBL/GenBank/DDBJ whole genome shotgun (WGS) entry which is preliminary data.</text>
</comment>
<dbReference type="AlphaFoldDB" id="A0A919PGU2"/>
<proteinExistence type="predicted"/>
<dbReference type="EMBL" id="BONQ01000018">
    <property type="protein sequence ID" value="GIG42981.1"/>
    <property type="molecule type" value="Genomic_DNA"/>
</dbReference>
<evidence type="ECO:0000313" key="1">
    <source>
        <dbReference type="EMBL" id="GIG42981.1"/>
    </source>
</evidence>
<dbReference type="Proteomes" id="UP000660611">
    <property type="component" value="Unassembled WGS sequence"/>
</dbReference>
<organism evidence="1 2">
    <name type="scientific">Dactylosporangium siamense</name>
    <dbReference type="NCBI Taxonomy" id="685454"/>
    <lineage>
        <taxon>Bacteria</taxon>
        <taxon>Bacillati</taxon>
        <taxon>Actinomycetota</taxon>
        <taxon>Actinomycetes</taxon>
        <taxon>Micromonosporales</taxon>
        <taxon>Micromonosporaceae</taxon>
        <taxon>Dactylosporangium</taxon>
    </lineage>
</organism>
<protein>
    <submittedName>
        <fullName evidence="1">Uncharacterized protein</fullName>
    </submittedName>
</protein>
<sequence length="245" mass="25328">MSGYHQFHDDDYLNAADVNGYLMSQTVPRFASTGARDAQLTAPETGQLCWVAGVGIQQWDGSTWTVASLGGTQLIARRTLTSATTTVDFSGIPAFKNLRIIYSARGDAAANFVGVLMRVNGNSGGNYSFNIIQATGPFLNAAQGGASGGNSTSAEIGNMPGANVGGATYFGAGEITIPSWVLPAGRASLQFTGTSSTWWTSAAGGSNITLRGGLANIPGPYTSIQLFPTSGNWVAGSEFSLYGMA</sequence>
<dbReference type="RefSeq" id="WP_203844862.1">
    <property type="nucleotide sequence ID" value="NZ_BAAAVW010000002.1"/>
</dbReference>
<keyword evidence="2" id="KW-1185">Reference proteome</keyword>